<dbReference type="EMBL" id="JAEQBW010000007">
    <property type="protein sequence ID" value="MBK6266280.1"/>
    <property type="molecule type" value="Genomic_DNA"/>
</dbReference>
<evidence type="ECO:0000259" key="1">
    <source>
        <dbReference type="Pfam" id="PF12867"/>
    </source>
</evidence>
<name>A0A934X0Q9_9BACT</name>
<dbReference type="InterPro" id="IPR034660">
    <property type="entry name" value="DinB/YfiT-like"/>
</dbReference>
<organism evidence="2 3">
    <name type="scientific">Marivirga aurantiaca</name>
    <dbReference type="NCBI Taxonomy" id="2802615"/>
    <lineage>
        <taxon>Bacteria</taxon>
        <taxon>Pseudomonadati</taxon>
        <taxon>Bacteroidota</taxon>
        <taxon>Cytophagia</taxon>
        <taxon>Cytophagales</taxon>
        <taxon>Marivirgaceae</taxon>
        <taxon>Marivirga</taxon>
    </lineage>
</organism>
<feature type="domain" description="DinB-like" evidence="1">
    <location>
        <begin position="28"/>
        <end position="156"/>
    </location>
</feature>
<protein>
    <submittedName>
        <fullName evidence="2">DinB family protein</fullName>
    </submittedName>
</protein>
<evidence type="ECO:0000313" key="3">
    <source>
        <dbReference type="Proteomes" id="UP000611723"/>
    </source>
</evidence>
<accession>A0A934X0Q9</accession>
<dbReference type="AlphaFoldDB" id="A0A934X0Q9"/>
<dbReference type="Pfam" id="PF12867">
    <property type="entry name" value="DinB_2"/>
    <property type="match status" value="1"/>
</dbReference>
<sequence length="165" mass="19112">MKHALFYDRYVNSVTLPINDALKNQLVEIESFLSQLDDEILKFSYADGKWSLKEVLLHCLDVERIMMVRALMISRGESTNLPGFDENAYVEKLESGDITLAQIKSDFKYLRQSNISLLAMTPAEILDKIGEMDNKEVSVASLWFIIVGHWNHHLMIINERYMNQK</sequence>
<evidence type="ECO:0000313" key="2">
    <source>
        <dbReference type="EMBL" id="MBK6266280.1"/>
    </source>
</evidence>
<comment type="caution">
    <text evidence="2">The sequence shown here is derived from an EMBL/GenBank/DDBJ whole genome shotgun (WGS) entry which is preliminary data.</text>
</comment>
<proteinExistence type="predicted"/>
<dbReference type="Gene3D" id="1.20.120.450">
    <property type="entry name" value="dinb family like domain"/>
    <property type="match status" value="1"/>
</dbReference>
<gene>
    <name evidence="2" type="ORF">JKA74_14635</name>
</gene>
<dbReference type="InterPro" id="IPR024775">
    <property type="entry name" value="DinB-like"/>
</dbReference>
<dbReference type="RefSeq" id="WP_236587837.1">
    <property type="nucleotide sequence ID" value="NZ_JAEQBW010000007.1"/>
</dbReference>
<keyword evidence="3" id="KW-1185">Reference proteome</keyword>
<reference evidence="2" key="1">
    <citation type="submission" date="2021-01" db="EMBL/GenBank/DDBJ databases">
        <title>Marivirga aurantiaca sp. nov., isolated from intertidal surface sediments.</title>
        <authorList>
            <person name="Zhang M."/>
        </authorList>
    </citation>
    <scope>NUCLEOTIDE SEQUENCE</scope>
    <source>
        <strain evidence="2">S37H4</strain>
    </source>
</reference>
<dbReference type="Proteomes" id="UP000611723">
    <property type="component" value="Unassembled WGS sequence"/>
</dbReference>
<dbReference type="SUPFAM" id="SSF109854">
    <property type="entry name" value="DinB/YfiT-like putative metalloenzymes"/>
    <property type="match status" value="1"/>
</dbReference>